<dbReference type="GO" id="GO:0009507">
    <property type="term" value="C:chloroplast"/>
    <property type="evidence" value="ECO:0007669"/>
    <property type="project" value="UniProtKB-SubCell"/>
</dbReference>
<dbReference type="InterPro" id="IPR007378">
    <property type="entry name" value="Tic22-like"/>
</dbReference>
<comment type="subcellular location">
    <subcellularLocation>
        <location evidence="1">Plastid</location>
        <location evidence="1">Chloroplast</location>
    </subcellularLocation>
</comment>
<keyword evidence="3" id="KW-0934">Plastid</keyword>
<keyword evidence="5" id="KW-1185">Reference proteome</keyword>
<evidence type="ECO:0000313" key="5">
    <source>
        <dbReference type="Proteomes" id="UP000245207"/>
    </source>
</evidence>
<comment type="caution">
    <text evidence="4">The sequence shown here is derived from an EMBL/GenBank/DDBJ whole genome shotgun (WGS) entry which is preliminary data.</text>
</comment>
<evidence type="ECO:0000256" key="1">
    <source>
        <dbReference type="ARBA" id="ARBA00004229"/>
    </source>
</evidence>
<name>A0A2U1N4C2_ARTAN</name>
<evidence type="ECO:0000256" key="2">
    <source>
        <dbReference type="ARBA" id="ARBA00022528"/>
    </source>
</evidence>
<dbReference type="GO" id="GO:0015031">
    <property type="term" value="P:protein transport"/>
    <property type="evidence" value="ECO:0007669"/>
    <property type="project" value="InterPro"/>
</dbReference>
<gene>
    <name evidence="4" type="ORF">CTI12_AA305330</name>
</gene>
<reference evidence="4 5" key="1">
    <citation type="journal article" date="2018" name="Mol. Plant">
        <title>The genome of Artemisia annua provides insight into the evolution of Asteraceae family and artemisinin biosynthesis.</title>
        <authorList>
            <person name="Shen Q."/>
            <person name="Zhang L."/>
            <person name="Liao Z."/>
            <person name="Wang S."/>
            <person name="Yan T."/>
            <person name="Shi P."/>
            <person name="Liu M."/>
            <person name="Fu X."/>
            <person name="Pan Q."/>
            <person name="Wang Y."/>
            <person name="Lv Z."/>
            <person name="Lu X."/>
            <person name="Zhang F."/>
            <person name="Jiang W."/>
            <person name="Ma Y."/>
            <person name="Chen M."/>
            <person name="Hao X."/>
            <person name="Li L."/>
            <person name="Tang Y."/>
            <person name="Lv G."/>
            <person name="Zhou Y."/>
            <person name="Sun X."/>
            <person name="Brodelius P.E."/>
            <person name="Rose J.K.C."/>
            <person name="Tang K."/>
        </authorList>
    </citation>
    <scope>NUCLEOTIDE SEQUENCE [LARGE SCALE GENOMIC DNA]</scope>
    <source>
        <strain evidence="5">cv. Huhao1</strain>
        <tissue evidence="4">Leaf</tissue>
    </source>
</reference>
<dbReference type="STRING" id="35608.A0A2U1N4C2"/>
<protein>
    <submittedName>
        <fullName evidence="4">Tic22-like protein</fullName>
    </submittedName>
</protein>
<organism evidence="4 5">
    <name type="scientific">Artemisia annua</name>
    <name type="common">Sweet wormwood</name>
    <dbReference type="NCBI Taxonomy" id="35608"/>
    <lineage>
        <taxon>Eukaryota</taxon>
        <taxon>Viridiplantae</taxon>
        <taxon>Streptophyta</taxon>
        <taxon>Embryophyta</taxon>
        <taxon>Tracheophyta</taxon>
        <taxon>Spermatophyta</taxon>
        <taxon>Magnoliopsida</taxon>
        <taxon>eudicotyledons</taxon>
        <taxon>Gunneridae</taxon>
        <taxon>Pentapetalae</taxon>
        <taxon>asterids</taxon>
        <taxon>campanulids</taxon>
        <taxon>Asterales</taxon>
        <taxon>Asteraceae</taxon>
        <taxon>Asteroideae</taxon>
        <taxon>Anthemideae</taxon>
        <taxon>Artemisiinae</taxon>
        <taxon>Artemisia</taxon>
    </lineage>
</organism>
<dbReference type="Proteomes" id="UP000245207">
    <property type="component" value="Unassembled WGS sequence"/>
</dbReference>
<dbReference type="EMBL" id="PKPP01003650">
    <property type="protein sequence ID" value="PWA68362.1"/>
    <property type="molecule type" value="Genomic_DNA"/>
</dbReference>
<dbReference type="PANTHER" id="PTHR33926">
    <property type="entry name" value="PROTEIN TIC 22, CHLOROPLASTIC"/>
    <property type="match status" value="1"/>
</dbReference>
<dbReference type="AlphaFoldDB" id="A0A2U1N4C2"/>
<evidence type="ECO:0000313" key="4">
    <source>
        <dbReference type="EMBL" id="PWA68362.1"/>
    </source>
</evidence>
<proteinExistence type="predicted"/>
<evidence type="ECO:0000256" key="3">
    <source>
        <dbReference type="ARBA" id="ARBA00022640"/>
    </source>
</evidence>
<dbReference type="OrthoDB" id="196308at2759"/>
<accession>A0A2U1N4C2</accession>
<dbReference type="Gene3D" id="3.40.1350.100">
    <property type="match status" value="2"/>
</dbReference>
<keyword evidence="2" id="KW-0150">Chloroplast</keyword>
<sequence length="285" mass="31660">MEHFNNLQQTFNKLQTHCSSFLNQHFSKPNPNLNSGKFTFEFTLSEGKKAPAPTFLPFGKNPLWARITTDKSVVTSGSGGVGMKDEDIEQRLAGVPVYALSNSNEEFVVVSGQDPVKSLGLLCFKEQDAETLLGQMKAMDPRMRPGSKVVPVALSMVFQLKVNGVSFRFIPESSEIKNAIEERRKAGISDDSFAGVPVFQSKSLVLRSQNRRYRPAFFRKEDLEKSLARASDQQRQLNPALKAGDLEVAVLEDIIHGMKDNSTTAWDDVVFIPPGFDVSTDSARR</sequence>
<dbReference type="PANTHER" id="PTHR33926:SF1">
    <property type="entry name" value="PROTEIN TIC 22-LIKE, CHLOROPLASTIC"/>
    <property type="match status" value="1"/>
</dbReference>
<dbReference type="Pfam" id="PF04278">
    <property type="entry name" value="Tic22"/>
    <property type="match status" value="1"/>
</dbReference>